<protein>
    <submittedName>
        <fullName evidence="1">Uncharacterized protein</fullName>
    </submittedName>
</protein>
<proteinExistence type="predicted"/>
<gene>
    <name evidence="1" type="ORF">DL89DRAFT_267460</name>
</gene>
<sequence>MVRPAPISPKFRANVAGYSAESARYWLGSSARWGAVTGLTALFILSQVPTIKSSILQKTPVLGWYWKVEEEAK</sequence>
<dbReference type="AlphaFoldDB" id="A0A1Y1WA29"/>
<evidence type="ECO:0000313" key="2">
    <source>
        <dbReference type="Proteomes" id="UP000193922"/>
    </source>
</evidence>
<dbReference type="RefSeq" id="XP_040743873.1">
    <property type="nucleotide sequence ID" value="XM_040887500.1"/>
</dbReference>
<dbReference type="OrthoDB" id="2391627at2759"/>
<dbReference type="EMBL" id="MCFD01000006">
    <property type="protein sequence ID" value="ORX70235.1"/>
    <property type="molecule type" value="Genomic_DNA"/>
</dbReference>
<dbReference type="Proteomes" id="UP000193922">
    <property type="component" value="Unassembled WGS sequence"/>
</dbReference>
<accession>A0A1Y1WA29</accession>
<dbReference type="InterPro" id="IPR019182">
    <property type="entry name" value="Cytochrome_b-c1_su10_fun"/>
</dbReference>
<keyword evidence="2" id="KW-1185">Reference proteome</keyword>
<evidence type="ECO:0000313" key="1">
    <source>
        <dbReference type="EMBL" id="ORX70235.1"/>
    </source>
</evidence>
<comment type="caution">
    <text evidence="1">The sequence shown here is derived from an EMBL/GenBank/DDBJ whole genome shotgun (WGS) entry which is preliminary data.</text>
</comment>
<dbReference type="GeneID" id="63804148"/>
<dbReference type="GO" id="GO:0005739">
    <property type="term" value="C:mitochondrion"/>
    <property type="evidence" value="ECO:0007669"/>
    <property type="project" value="GOC"/>
</dbReference>
<reference evidence="1 2" key="1">
    <citation type="submission" date="2016-07" db="EMBL/GenBank/DDBJ databases">
        <title>Pervasive Adenine N6-methylation of Active Genes in Fungi.</title>
        <authorList>
            <consortium name="DOE Joint Genome Institute"/>
            <person name="Mondo S.J."/>
            <person name="Dannebaum R.O."/>
            <person name="Kuo R.C."/>
            <person name="Labutti K."/>
            <person name="Haridas S."/>
            <person name="Kuo A."/>
            <person name="Salamov A."/>
            <person name="Ahrendt S.R."/>
            <person name="Lipzen A."/>
            <person name="Sullivan W."/>
            <person name="Andreopoulos W.B."/>
            <person name="Clum A."/>
            <person name="Lindquist E."/>
            <person name="Daum C."/>
            <person name="Ramamoorthy G.K."/>
            <person name="Gryganskyi A."/>
            <person name="Culley D."/>
            <person name="Magnuson J.K."/>
            <person name="James T.Y."/>
            <person name="O'Malley M.A."/>
            <person name="Stajich J.E."/>
            <person name="Spatafora J.W."/>
            <person name="Visel A."/>
            <person name="Grigoriev I.V."/>
        </authorList>
    </citation>
    <scope>NUCLEOTIDE SEQUENCE [LARGE SCALE GENOMIC DNA]</scope>
    <source>
        <strain evidence="1 2">ATCC 12442</strain>
    </source>
</reference>
<name>A0A1Y1WA29_9FUNG</name>
<dbReference type="GO" id="GO:0006122">
    <property type="term" value="P:mitochondrial electron transport, ubiquinol to cytochrome c"/>
    <property type="evidence" value="ECO:0007669"/>
    <property type="project" value="InterPro"/>
</dbReference>
<organism evidence="1 2">
    <name type="scientific">Linderina pennispora</name>
    <dbReference type="NCBI Taxonomy" id="61395"/>
    <lineage>
        <taxon>Eukaryota</taxon>
        <taxon>Fungi</taxon>
        <taxon>Fungi incertae sedis</taxon>
        <taxon>Zoopagomycota</taxon>
        <taxon>Kickxellomycotina</taxon>
        <taxon>Kickxellomycetes</taxon>
        <taxon>Kickxellales</taxon>
        <taxon>Kickxellaceae</taxon>
        <taxon>Linderina</taxon>
    </lineage>
</organism>
<dbReference type="Pfam" id="PF09796">
    <property type="entry name" value="QCR10"/>
    <property type="match status" value="1"/>
</dbReference>